<dbReference type="InterPro" id="IPR048273">
    <property type="entry name" value="Luciferase"/>
</dbReference>
<accession>A0A6G1GGN8</accession>
<evidence type="ECO:0000313" key="4">
    <source>
        <dbReference type="Proteomes" id="UP000504638"/>
    </source>
</evidence>
<protein>
    <recommendedName>
        <fullName evidence="2">Luciferase domain-containing protein</fullName>
    </recommendedName>
</protein>
<reference evidence="3 5" key="1">
    <citation type="submission" date="2020-01" db="EMBL/GenBank/DDBJ databases">
        <authorList>
            <consortium name="DOE Joint Genome Institute"/>
            <person name="Haridas S."/>
            <person name="Albert R."/>
            <person name="Binder M."/>
            <person name="Bloem J."/>
            <person name="Labutti K."/>
            <person name="Salamov A."/>
            <person name="Andreopoulos B."/>
            <person name="Baker S.E."/>
            <person name="Barry K."/>
            <person name="Bills G."/>
            <person name="Bluhm B.H."/>
            <person name="Cannon C."/>
            <person name="Castanera R."/>
            <person name="Culley D.E."/>
            <person name="Daum C."/>
            <person name="Ezra D."/>
            <person name="Gonzalez J.B."/>
            <person name="Henrissat B."/>
            <person name="Kuo A."/>
            <person name="Liang C."/>
            <person name="Lipzen A."/>
            <person name="Lutzoni F."/>
            <person name="Magnuson J."/>
            <person name="Mondo S."/>
            <person name="Nolan M."/>
            <person name="Ohm R."/>
            <person name="Pangilinan J."/>
            <person name="Park H.-J."/>
            <person name="Ramirez L."/>
            <person name="Alfaro M."/>
            <person name="Sun H."/>
            <person name="Tritt A."/>
            <person name="Yoshinaga Y."/>
            <person name="Zwiers L.-H."/>
            <person name="Turgeon B.G."/>
            <person name="Goodwin S.B."/>
            <person name="Spatafora J.W."/>
            <person name="Crous P.W."/>
            <person name="Grigoriev I.V."/>
        </authorList>
    </citation>
    <scope>NUCLEOTIDE SEQUENCE</scope>
    <source>
        <strain evidence="3 5">CBS 781.70</strain>
    </source>
</reference>
<dbReference type="OrthoDB" id="9987011at2759"/>
<sequence>LTTLLLLLLFLLPLFSLLPLLHKDYILFLSLGPGGTPPTPLGYLRIKFLSLFAHPHPRRASPLPPTAGYLHPSTLPPRRGSRPTVVGIAPHRQTNQHAHAPEFAMLERAIRRVADDPGNAAVFGVSCIEKHGPALFSCSETREGGSGAATTDRDTELLHAHPWDGSMHIVLHPGDVRVVLMQGWGERHPLGRGGWLRQFVPEDFMLIYAPRNAEEVEIVMRIVEAACWWRRG</sequence>
<name>A0A6G1GGN8_9PEZI</name>
<keyword evidence="1" id="KW-0732">Signal</keyword>
<evidence type="ECO:0000313" key="3">
    <source>
        <dbReference type="EMBL" id="KAF1817265.1"/>
    </source>
</evidence>
<dbReference type="GeneID" id="54416211"/>
<feature type="domain" description="Luciferase" evidence="2">
    <location>
        <begin position="155"/>
        <end position="226"/>
    </location>
</feature>
<evidence type="ECO:0000256" key="1">
    <source>
        <dbReference type="SAM" id="SignalP"/>
    </source>
</evidence>
<feature type="signal peptide" evidence="1">
    <location>
        <begin position="1"/>
        <end position="16"/>
    </location>
</feature>
<evidence type="ECO:0000313" key="5">
    <source>
        <dbReference type="RefSeq" id="XP_033538896.1"/>
    </source>
</evidence>
<evidence type="ECO:0000259" key="2">
    <source>
        <dbReference type="Pfam" id="PF17648"/>
    </source>
</evidence>
<organism evidence="3">
    <name type="scientific">Eremomyces bilateralis CBS 781.70</name>
    <dbReference type="NCBI Taxonomy" id="1392243"/>
    <lineage>
        <taxon>Eukaryota</taxon>
        <taxon>Fungi</taxon>
        <taxon>Dikarya</taxon>
        <taxon>Ascomycota</taxon>
        <taxon>Pezizomycotina</taxon>
        <taxon>Dothideomycetes</taxon>
        <taxon>Dothideomycetes incertae sedis</taxon>
        <taxon>Eremomycetales</taxon>
        <taxon>Eremomycetaceae</taxon>
        <taxon>Eremomyces</taxon>
    </lineage>
</organism>
<feature type="non-terminal residue" evidence="3">
    <location>
        <position position="232"/>
    </location>
</feature>
<reference evidence="5" key="2">
    <citation type="submission" date="2020-04" db="EMBL/GenBank/DDBJ databases">
        <authorList>
            <consortium name="NCBI Genome Project"/>
        </authorList>
    </citation>
    <scope>NUCLEOTIDE SEQUENCE</scope>
    <source>
        <strain evidence="5">CBS 781.70</strain>
    </source>
</reference>
<dbReference type="PANTHER" id="PTHR38695:SF1">
    <property type="entry name" value="AMINO ACID PERMEASE_ SLC12A DOMAIN-CONTAINING PROTEIN"/>
    <property type="match status" value="1"/>
</dbReference>
<feature type="chain" id="PRO_5044632116" description="Luciferase domain-containing protein" evidence="1">
    <location>
        <begin position="17"/>
        <end position="232"/>
    </location>
</feature>
<proteinExistence type="predicted"/>
<dbReference type="Pfam" id="PF17648">
    <property type="entry name" value="Luciferase"/>
    <property type="match status" value="1"/>
</dbReference>
<gene>
    <name evidence="3 5" type="ORF">P152DRAFT_376985</name>
</gene>
<dbReference type="RefSeq" id="XP_033538896.1">
    <property type="nucleotide sequence ID" value="XM_033675641.1"/>
</dbReference>
<reference evidence="5" key="3">
    <citation type="submission" date="2025-04" db="UniProtKB">
        <authorList>
            <consortium name="RefSeq"/>
        </authorList>
    </citation>
    <scope>IDENTIFICATION</scope>
    <source>
        <strain evidence="5">CBS 781.70</strain>
    </source>
</reference>
<keyword evidence="4" id="KW-1185">Reference proteome</keyword>
<feature type="non-terminal residue" evidence="3">
    <location>
        <position position="1"/>
    </location>
</feature>
<dbReference type="InterPro" id="IPR040841">
    <property type="entry name" value="Luciferase_dom"/>
</dbReference>
<dbReference type="Proteomes" id="UP000504638">
    <property type="component" value="Unplaced"/>
</dbReference>
<dbReference type="EMBL" id="ML975149">
    <property type="protein sequence ID" value="KAF1817265.1"/>
    <property type="molecule type" value="Genomic_DNA"/>
</dbReference>
<dbReference type="PANTHER" id="PTHR38695">
    <property type="entry name" value="AMINO ACID PERMEASE_ SLC12A DOMAIN-CONTAINING PROTEIN"/>
    <property type="match status" value="1"/>
</dbReference>
<dbReference type="AlphaFoldDB" id="A0A6G1GGN8"/>